<gene>
    <name evidence="1" type="ORF">GCM10020221_16800</name>
</gene>
<protein>
    <submittedName>
        <fullName evidence="1">Uncharacterized protein</fullName>
    </submittedName>
</protein>
<evidence type="ECO:0000313" key="1">
    <source>
        <dbReference type="EMBL" id="GAA2921237.1"/>
    </source>
</evidence>
<accession>A0ABP6J574</accession>
<dbReference type="Proteomes" id="UP001501102">
    <property type="component" value="Unassembled WGS sequence"/>
</dbReference>
<name>A0ABP6J574_STRTU</name>
<reference evidence="2" key="1">
    <citation type="journal article" date="2019" name="Int. J. Syst. Evol. Microbiol.">
        <title>The Global Catalogue of Microorganisms (GCM) 10K type strain sequencing project: providing services to taxonomists for standard genome sequencing and annotation.</title>
        <authorList>
            <consortium name="The Broad Institute Genomics Platform"/>
            <consortium name="The Broad Institute Genome Sequencing Center for Infectious Disease"/>
            <person name="Wu L."/>
            <person name="Ma J."/>
        </authorList>
    </citation>
    <scope>NUCLEOTIDE SEQUENCE [LARGE SCALE GENOMIC DNA]</scope>
    <source>
        <strain evidence="2">JCM 4087</strain>
    </source>
</reference>
<proteinExistence type="predicted"/>
<dbReference type="RefSeq" id="WP_344961968.1">
    <property type="nucleotide sequence ID" value="NZ_BAAAXZ010000063.1"/>
</dbReference>
<evidence type="ECO:0000313" key="2">
    <source>
        <dbReference type="Proteomes" id="UP001501102"/>
    </source>
</evidence>
<dbReference type="EMBL" id="BAAAXZ010000063">
    <property type="protein sequence ID" value="GAA2921237.1"/>
    <property type="molecule type" value="Genomic_DNA"/>
</dbReference>
<sequence>MEYEFVFVVDGIDMDDDVAVGIVFDEFDGLLARHRGRHILDVAETGDSAVDAVHRLVVRLHKELPRLRLLRLDPDLVGVSEIAERVGRTGRTSANG</sequence>
<keyword evidence="2" id="KW-1185">Reference proteome</keyword>
<comment type="caution">
    <text evidence="1">The sequence shown here is derived from an EMBL/GenBank/DDBJ whole genome shotgun (WGS) entry which is preliminary data.</text>
</comment>
<organism evidence="1 2">
    <name type="scientific">Streptomyces thioluteus</name>
    <dbReference type="NCBI Taxonomy" id="66431"/>
    <lineage>
        <taxon>Bacteria</taxon>
        <taxon>Bacillati</taxon>
        <taxon>Actinomycetota</taxon>
        <taxon>Actinomycetes</taxon>
        <taxon>Kitasatosporales</taxon>
        <taxon>Streptomycetaceae</taxon>
        <taxon>Streptomyces</taxon>
    </lineage>
</organism>